<gene>
    <name evidence="1" type="ordered locus">cce_2928</name>
</gene>
<dbReference type="HOGENOM" id="CLU_3396070_0_0_3"/>
<protein>
    <submittedName>
        <fullName evidence="1">Uncharacterized protein</fullName>
    </submittedName>
</protein>
<evidence type="ECO:0000313" key="2">
    <source>
        <dbReference type="Proteomes" id="UP000001203"/>
    </source>
</evidence>
<evidence type="ECO:0000313" key="1">
    <source>
        <dbReference type="EMBL" id="ACB52276.1"/>
    </source>
</evidence>
<dbReference type="AlphaFoldDB" id="B1WV79"/>
<proteinExistence type="predicted"/>
<dbReference type="STRING" id="43989.cce_2928"/>
<dbReference type="KEGG" id="cyt:cce_2928"/>
<accession>B1WV79</accession>
<organism evidence="1 2">
    <name type="scientific">Crocosphaera subtropica (strain ATCC 51142 / BH68)</name>
    <name type="common">Cyanothece sp. (strain ATCC 51142)</name>
    <dbReference type="NCBI Taxonomy" id="43989"/>
    <lineage>
        <taxon>Bacteria</taxon>
        <taxon>Bacillati</taxon>
        <taxon>Cyanobacteriota</taxon>
        <taxon>Cyanophyceae</taxon>
        <taxon>Oscillatoriophycideae</taxon>
        <taxon>Chroococcales</taxon>
        <taxon>Aphanothecaceae</taxon>
        <taxon>Crocosphaera</taxon>
        <taxon>Crocosphaera subtropica</taxon>
    </lineage>
</organism>
<keyword evidence="2" id="KW-1185">Reference proteome</keyword>
<sequence>MLLKVIKKGYFFGIFLRFLEKNISNFTEKKN</sequence>
<reference evidence="1 2" key="1">
    <citation type="journal article" date="2008" name="Proc. Natl. Acad. Sci. U.S.A.">
        <title>The genome of Cyanothece 51142, a unicellular diazotrophic cyanobacterium important in the marine nitrogen cycle.</title>
        <authorList>
            <person name="Welsh E.A."/>
            <person name="Liberton M."/>
            <person name="Stoeckel J."/>
            <person name="Loh T."/>
            <person name="Elvitigala T."/>
            <person name="Wang C."/>
            <person name="Wollam A."/>
            <person name="Fulton R.S."/>
            <person name="Clifton S.W."/>
            <person name="Jacobs J.M."/>
            <person name="Aurora R."/>
            <person name="Ghosh B.K."/>
            <person name="Sherman L.A."/>
            <person name="Smith R.D."/>
            <person name="Wilson R.K."/>
            <person name="Pakrasi H.B."/>
        </authorList>
    </citation>
    <scope>NUCLEOTIDE SEQUENCE [LARGE SCALE GENOMIC DNA]</scope>
    <source>
        <strain evidence="2">ATCC 51142 / BH68</strain>
    </source>
</reference>
<dbReference type="EMBL" id="CP000806">
    <property type="protein sequence ID" value="ACB52276.1"/>
    <property type="molecule type" value="Genomic_DNA"/>
</dbReference>
<dbReference type="Proteomes" id="UP000001203">
    <property type="component" value="Chromosome circular"/>
</dbReference>
<name>B1WV79_CROS5</name>